<name>A0A433QDL1_9FUNG</name>
<evidence type="ECO:0000313" key="3">
    <source>
        <dbReference type="Proteomes" id="UP000274822"/>
    </source>
</evidence>
<feature type="region of interest" description="Disordered" evidence="1">
    <location>
        <begin position="89"/>
        <end position="109"/>
    </location>
</feature>
<protein>
    <submittedName>
        <fullName evidence="2">Uncharacterized protein</fullName>
    </submittedName>
</protein>
<evidence type="ECO:0000256" key="1">
    <source>
        <dbReference type="SAM" id="MobiDB-lite"/>
    </source>
</evidence>
<keyword evidence="3" id="KW-1185">Reference proteome</keyword>
<feature type="compositionally biased region" description="Polar residues" evidence="1">
    <location>
        <begin position="92"/>
        <end position="101"/>
    </location>
</feature>
<gene>
    <name evidence="2" type="ORF">BC938DRAFT_482608</name>
</gene>
<accession>A0A433QDL1</accession>
<sequence length="129" mass="14643">MISDLFRINRHLHRLPGPLLWQPAQQDVPGNACLGHRLTRTEGIDASPEKYNIYALLVPSDLLFRRRRQLPLHQHHGVCHLASVSSERRITSPRSLSSHTRNSCEDPTQDWEGLKSDLLHSVTLDVSVA</sequence>
<proteinExistence type="predicted"/>
<dbReference type="EMBL" id="RBNJ01007596">
    <property type="protein sequence ID" value="RUS27883.1"/>
    <property type="molecule type" value="Genomic_DNA"/>
</dbReference>
<comment type="caution">
    <text evidence="2">The sequence shown here is derived from an EMBL/GenBank/DDBJ whole genome shotgun (WGS) entry which is preliminary data.</text>
</comment>
<dbReference type="Proteomes" id="UP000274822">
    <property type="component" value="Unassembled WGS sequence"/>
</dbReference>
<evidence type="ECO:0000313" key="2">
    <source>
        <dbReference type="EMBL" id="RUS27883.1"/>
    </source>
</evidence>
<organism evidence="2 3">
    <name type="scientific">Jimgerdemannia flammicorona</name>
    <dbReference type="NCBI Taxonomy" id="994334"/>
    <lineage>
        <taxon>Eukaryota</taxon>
        <taxon>Fungi</taxon>
        <taxon>Fungi incertae sedis</taxon>
        <taxon>Mucoromycota</taxon>
        <taxon>Mucoromycotina</taxon>
        <taxon>Endogonomycetes</taxon>
        <taxon>Endogonales</taxon>
        <taxon>Endogonaceae</taxon>
        <taxon>Jimgerdemannia</taxon>
    </lineage>
</organism>
<reference evidence="2 3" key="1">
    <citation type="journal article" date="2018" name="New Phytol.">
        <title>Phylogenomics of Endogonaceae and evolution of mycorrhizas within Mucoromycota.</title>
        <authorList>
            <person name="Chang Y."/>
            <person name="Desiro A."/>
            <person name="Na H."/>
            <person name="Sandor L."/>
            <person name="Lipzen A."/>
            <person name="Clum A."/>
            <person name="Barry K."/>
            <person name="Grigoriev I.V."/>
            <person name="Martin F.M."/>
            <person name="Stajich J.E."/>
            <person name="Smith M.E."/>
            <person name="Bonito G."/>
            <person name="Spatafora J.W."/>
        </authorList>
    </citation>
    <scope>NUCLEOTIDE SEQUENCE [LARGE SCALE GENOMIC DNA]</scope>
    <source>
        <strain evidence="2 3">AD002</strain>
    </source>
</reference>
<dbReference type="AlphaFoldDB" id="A0A433QDL1"/>